<keyword evidence="5" id="KW-0677">Repeat</keyword>
<keyword evidence="6" id="KW-0833">Ubl conjugation pathway</keyword>
<keyword evidence="4" id="KW-0808">Transferase</keyword>
<sequence>MEISLLNTISQLNHLASCNNIKAEPVQKYYQKIDEILKLLRPIRISSNEEVIKIFKELDGVVNVTDVSLFDHHNQRPHNQHKTDSNPFPSGIVNQPPHYLECSVRSISQLPNVSHQDYACTYLQCQLHAQCRVFRELVESWYPTASTFSLITRIQASCLDGLQQLLSSLHQYHLPDHDLNPISVENSVHKLQCIGYDEQTSTVIKEPVRTEAENSTPASSEIMVKFQAEQDENDTEAKCIDHMICLVTVMHDLLVKIKQSQRITKVPIPPADLSCPLSLELMMDPVLLASGQTYERIYITRWLNLALTVCPKTRQTLANTNLIPNYTVKALIVNWCETNNVTIHPDPVKSMNINQTAALLSHADSAPSDSPIHPHSAYPSTRTNHVRSNESTSSSTKTNIVTSTESARSTSSSSHKSTHSHGGSNTERKSLSHARSDFDGALNGEVGNGFGLDVGRITLGSSEERADDRSIDSGGQPLVPSKEDNLEASGADDQFHAHSRNASVSSSVSNTEYIQGTPGDVNEVSQGSGDLTHYSSNASGQLSLDSPSRASLHLHRESEFSPTLMETGSRNHTIWHPPTERYIPRIVSASAIDTRADILGIETQVKKLVGDMQSMYVDLQRAATAELRLLSKHNTDNRIVIANCGAIPLLVGLLHSKDIHTQENAVTALFNLSINDNNKTVIANADAIDPLIHVLGTGSVEGKENSAATLCSLSVIEENKVRIARSGAIIGPLVELLGNGTPRGKKDAATALFNLSIFHENKARIVQAGAVVKYLVELMDPAAGMVEKAVAVLANLATIRKGQKAIGVAGGIPVLVEVIELGSARGKEHATAALLQLCTNSNRFCSMALQDGAVPPLVALSQSGTPRAKEKAHALLGYLRNQQRGHAARG</sequence>
<dbReference type="Proteomes" id="UP000230069">
    <property type="component" value="Unassembled WGS sequence"/>
</dbReference>
<feature type="region of interest" description="Disordered" evidence="8">
    <location>
        <begin position="361"/>
        <end position="432"/>
    </location>
</feature>
<dbReference type="PANTHER" id="PTHR23315:SF7">
    <property type="entry name" value="U-BOX DOMAIN-CONTAINING PROTEIN 4"/>
    <property type="match status" value="1"/>
</dbReference>
<dbReference type="EMBL" id="KZ305055">
    <property type="protein sequence ID" value="PIA34136.1"/>
    <property type="molecule type" value="Genomic_DNA"/>
</dbReference>
<dbReference type="SUPFAM" id="SSF57850">
    <property type="entry name" value="RING/U-box"/>
    <property type="match status" value="1"/>
</dbReference>
<dbReference type="SMART" id="SM00504">
    <property type="entry name" value="Ubox"/>
    <property type="match status" value="1"/>
</dbReference>
<dbReference type="InterPro" id="IPR011989">
    <property type="entry name" value="ARM-like"/>
</dbReference>
<dbReference type="GO" id="GO:0061630">
    <property type="term" value="F:ubiquitin protein ligase activity"/>
    <property type="evidence" value="ECO:0007669"/>
    <property type="project" value="UniProtKB-EC"/>
</dbReference>
<evidence type="ECO:0000259" key="9">
    <source>
        <dbReference type="PROSITE" id="PS51698"/>
    </source>
</evidence>
<gene>
    <name evidence="10" type="ORF">AQUCO_03800007v1</name>
</gene>
<evidence type="ECO:0000256" key="6">
    <source>
        <dbReference type="ARBA" id="ARBA00022786"/>
    </source>
</evidence>
<dbReference type="SMART" id="SM00185">
    <property type="entry name" value="ARM"/>
    <property type="match status" value="5"/>
</dbReference>
<feature type="compositionally biased region" description="Polar residues" evidence="8">
    <location>
        <begin position="523"/>
        <end position="546"/>
    </location>
</feature>
<dbReference type="FunCoup" id="A0A2G5CS73">
    <property type="interactions" value="1457"/>
</dbReference>
<feature type="domain" description="U-box" evidence="9">
    <location>
        <begin position="268"/>
        <end position="342"/>
    </location>
</feature>
<evidence type="ECO:0000256" key="8">
    <source>
        <dbReference type="SAM" id="MobiDB-lite"/>
    </source>
</evidence>
<evidence type="ECO:0000256" key="7">
    <source>
        <dbReference type="PROSITE-ProRule" id="PRU00259"/>
    </source>
</evidence>
<protein>
    <recommendedName>
        <fullName evidence="3">RING-type E3 ubiquitin transferase</fullName>
        <ecNumber evidence="3">2.3.2.27</ecNumber>
    </recommendedName>
</protein>
<dbReference type="InterPro" id="IPR016024">
    <property type="entry name" value="ARM-type_fold"/>
</dbReference>
<dbReference type="CDD" id="cd16664">
    <property type="entry name" value="RING-Ubox_PUB"/>
    <property type="match status" value="1"/>
</dbReference>
<feature type="compositionally biased region" description="Low complexity" evidence="8">
    <location>
        <begin position="391"/>
        <end position="425"/>
    </location>
</feature>
<evidence type="ECO:0000256" key="2">
    <source>
        <dbReference type="ARBA" id="ARBA00004906"/>
    </source>
</evidence>
<evidence type="ECO:0000256" key="5">
    <source>
        <dbReference type="ARBA" id="ARBA00022737"/>
    </source>
</evidence>
<accession>A0A2G5CS73</accession>
<keyword evidence="11" id="KW-1185">Reference proteome</keyword>
<feature type="compositionally biased region" description="Low complexity" evidence="8">
    <location>
        <begin position="500"/>
        <end position="510"/>
    </location>
</feature>
<dbReference type="OrthoDB" id="7537227at2759"/>
<dbReference type="FunFam" id="1.25.10.10:FF:000082">
    <property type="entry name" value="RING-type E3 ubiquitin transferase"/>
    <property type="match status" value="1"/>
</dbReference>
<feature type="repeat" description="ARM" evidence="7">
    <location>
        <begin position="645"/>
        <end position="687"/>
    </location>
</feature>
<dbReference type="InterPro" id="IPR003613">
    <property type="entry name" value="Ubox_domain"/>
</dbReference>
<dbReference type="InParanoid" id="A0A2G5CS73"/>
<evidence type="ECO:0000256" key="1">
    <source>
        <dbReference type="ARBA" id="ARBA00000900"/>
    </source>
</evidence>
<comment type="catalytic activity">
    <reaction evidence="1">
        <text>S-ubiquitinyl-[E2 ubiquitin-conjugating enzyme]-L-cysteine + [acceptor protein]-L-lysine = [E2 ubiquitin-conjugating enzyme]-L-cysteine + N(6)-ubiquitinyl-[acceptor protein]-L-lysine.</text>
        <dbReference type="EC" id="2.3.2.27"/>
    </reaction>
</comment>
<dbReference type="InterPro" id="IPR058678">
    <property type="entry name" value="ARM_PUB"/>
</dbReference>
<evidence type="ECO:0000313" key="11">
    <source>
        <dbReference type="Proteomes" id="UP000230069"/>
    </source>
</evidence>
<dbReference type="PANTHER" id="PTHR23315">
    <property type="entry name" value="U BOX DOMAIN-CONTAINING"/>
    <property type="match status" value="1"/>
</dbReference>
<dbReference type="Gene3D" id="3.30.40.10">
    <property type="entry name" value="Zinc/RING finger domain, C3HC4 (zinc finger)"/>
    <property type="match status" value="1"/>
</dbReference>
<organism evidence="10 11">
    <name type="scientific">Aquilegia coerulea</name>
    <name type="common">Rocky mountain columbine</name>
    <dbReference type="NCBI Taxonomy" id="218851"/>
    <lineage>
        <taxon>Eukaryota</taxon>
        <taxon>Viridiplantae</taxon>
        <taxon>Streptophyta</taxon>
        <taxon>Embryophyta</taxon>
        <taxon>Tracheophyta</taxon>
        <taxon>Spermatophyta</taxon>
        <taxon>Magnoliopsida</taxon>
        <taxon>Ranunculales</taxon>
        <taxon>Ranunculaceae</taxon>
        <taxon>Thalictroideae</taxon>
        <taxon>Aquilegia</taxon>
    </lineage>
</organism>
<dbReference type="GO" id="GO:0016567">
    <property type="term" value="P:protein ubiquitination"/>
    <property type="evidence" value="ECO:0007669"/>
    <property type="project" value="UniProtKB-UniPathway"/>
</dbReference>
<dbReference type="UniPathway" id="UPA00143"/>
<dbReference type="SUPFAM" id="SSF48371">
    <property type="entry name" value="ARM repeat"/>
    <property type="match status" value="1"/>
</dbReference>
<evidence type="ECO:0000313" key="10">
    <source>
        <dbReference type="EMBL" id="PIA34136.1"/>
    </source>
</evidence>
<comment type="pathway">
    <text evidence="2">Protein modification; protein ubiquitination.</text>
</comment>
<dbReference type="Pfam" id="PF04564">
    <property type="entry name" value="U-box"/>
    <property type="match status" value="1"/>
</dbReference>
<dbReference type="InterPro" id="IPR045210">
    <property type="entry name" value="RING-Ubox_PUB"/>
</dbReference>
<feature type="repeat" description="ARM" evidence="7">
    <location>
        <begin position="770"/>
        <end position="811"/>
    </location>
</feature>
<feature type="compositionally biased region" description="Basic and acidic residues" evidence="8">
    <location>
        <begin position="462"/>
        <end position="471"/>
    </location>
</feature>
<dbReference type="InterPro" id="IPR013083">
    <property type="entry name" value="Znf_RING/FYVE/PHD"/>
</dbReference>
<evidence type="ECO:0000256" key="4">
    <source>
        <dbReference type="ARBA" id="ARBA00022679"/>
    </source>
</evidence>
<dbReference type="AlphaFoldDB" id="A0A2G5CS73"/>
<name>A0A2G5CS73_AQUCA</name>
<dbReference type="PROSITE" id="PS51698">
    <property type="entry name" value="U_BOX"/>
    <property type="match status" value="1"/>
</dbReference>
<proteinExistence type="predicted"/>
<dbReference type="Gene3D" id="1.25.10.10">
    <property type="entry name" value="Leucine-rich Repeat Variant"/>
    <property type="match status" value="1"/>
</dbReference>
<dbReference type="Pfam" id="PF25598">
    <property type="entry name" value="ARM_PUB"/>
    <property type="match status" value="1"/>
</dbReference>
<dbReference type="InterPro" id="IPR000225">
    <property type="entry name" value="Armadillo"/>
</dbReference>
<dbReference type="Pfam" id="PF25240">
    <property type="entry name" value="PUB2_N"/>
    <property type="match status" value="1"/>
</dbReference>
<reference evidence="10 11" key="1">
    <citation type="submission" date="2017-09" db="EMBL/GenBank/DDBJ databases">
        <title>WGS assembly of Aquilegia coerulea Goldsmith.</title>
        <authorList>
            <person name="Hodges S."/>
            <person name="Kramer E."/>
            <person name="Nordborg M."/>
            <person name="Tomkins J."/>
            <person name="Borevitz J."/>
            <person name="Derieg N."/>
            <person name="Yan J."/>
            <person name="Mihaltcheva S."/>
            <person name="Hayes R.D."/>
            <person name="Rokhsar D."/>
        </authorList>
    </citation>
    <scope>NUCLEOTIDE SEQUENCE [LARGE SCALE GENOMIC DNA]</scope>
    <source>
        <strain evidence="11">cv. Goldsmith</strain>
    </source>
</reference>
<evidence type="ECO:0000256" key="3">
    <source>
        <dbReference type="ARBA" id="ARBA00012483"/>
    </source>
</evidence>
<dbReference type="EC" id="2.3.2.27" evidence="3"/>
<dbReference type="InterPro" id="IPR057314">
    <property type="entry name" value="PUB2-4-like_N"/>
</dbReference>
<dbReference type="PROSITE" id="PS50176">
    <property type="entry name" value="ARM_REPEAT"/>
    <property type="match status" value="2"/>
</dbReference>
<feature type="region of interest" description="Disordered" evidence="8">
    <location>
        <begin position="462"/>
        <end position="546"/>
    </location>
</feature>